<dbReference type="RefSeq" id="WP_277577343.1">
    <property type="nucleotide sequence ID" value="NZ_JANRMI010000002.1"/>
</dbReference>
<accession>A0ABT6DG81</accession>
<evidence type="ECO:0000256" key="1">
    <source>
        <dbReference type="SAM" id="MobiDB-lite"/>
    </source>
</evidence>
<reference evidence="2" key="1">
    <citation type="submission" date="2022-08" db="EMBL/GenBank/DDBJ databases">
        <title>Novel Bdellovibrio Species Isolated from Svalbard: Designation Bdellovibrio svalbardensis.</title>
        <authorList>
            <person name="Mitchell R.J."/>
            <person name="Choi S.Y."/>
        </authorList>
    </citation>
    <scope>NUCLEOTIDE SEQUENCE</scope>
    <source>
        <strain evidence="2">PAP01</strain>
    </source>
</reference>
<dbReference type="Proteomes" id="UP001152321">
    <property type="component" value="Unassembled WGS sequence"/>
</dbReference>
<keyword evidence="3" id="KW-1185">Reference proteome</keyword>
<proteinExistence type="predicted"/>
<evidence type="ECO:0000313" key="3">
    <source>
        <dbReference type="Proteomes" id="UP001152321"/>
    </source>
</evidence>
<gene>
    <name evidence="2" type="ORF">NWE73_05795</name>
</gene>
<comment type="caution">
    <text evidence="2">The sequence shown here is derived from an EMBL/GenBank/DDBJ whole genome shotgun (WGS) entry which is preliminary data.</text>
</comment>
<protein>
    <submittedName>
        <fullName evidence="2">Uncharacterized protein</fullName>
    </submittedName>
</protein>
<name>A0ABT6DG81_9BACT</name>
<feature type="region of interest" description="Disordered" evidence="1">
    <location>
        <begin position="56"/>
        <end position="78"/>
    </location>
</feature>
<evidence type="ECO:0000313" key="2">
    <source>
        <dbReference type="EMBL" id="MDG0815864.1"/>
    </source>
</evidence>
<sequence>MGPIKFKTWITAVVVLFVLGVLADYYFLHLLFKEKQQQLNGSVPAAAVIRDSNSNTGAYEEQVKPTPTTGDSAPESAAENKDTFLDSLKTCAPEIAAQAIATPEALIEYLRKSIGVKSEDISVENFHLLLKDGSKRRIHVVDSDNTNSKNKKELRLFSVDAEGYPEPVPLKGTETLDSLLAMGQVEGHEVKSQLLLKDGGTVTLETHNNNVFEFQYTHQNKILSCRLKDCQCP</sequence>
<organism evidence="2 3">
    <name type="scientific">Bdellovibrio svalbardensis</name>
    <dbReference type="NCBI Taxonomy" id="2972972"/>
    <lineage>
        <taxon>Bacteria</taxon>
        <taxon>Pseudomonadati</taxon>
        <taxon>Bdellovibrionota</taxon>
        <taxon>Bdellovibrionia</taxon>
        <taxon>Bdellovibrionales</taxon>
        <taxon>Pseudobdellovibrionaceae</taxon>
        <taxon>Bdellovibrio</taxon>
    </lineage>
</organism>
<dbReference type="EMBL" id="JANRMI010000002">
    <property type="protein sequence ID" value="MDG0815864.1"/>
    <property type="molecule type" value="Genomic_DNA"/>
</dbReference>